<gene>
    <name evidence="1" type="ORF">S03H2_41780</name>
</gene>
<comment type="caution">
    <text evidence="1">The sequence shown here is derived from an EMBL/GenBank/DDBJ whole genome shotgun (WGS) entry which is preliminary data.</text>
</comment>
<evidence type="ECO:0000313" key="1">
    <source>
        <dbReference type="EMBL" id="GAH72710.1"/>
    </source>
</evidence>
<proteinExistence type="predicted"/>
<accession>X1ITV9</accession>
<protein>
    <submittedName>
        <fullName evidence="1">Uncharacterized protein</fullName>
    </submittedName>
</protein>
<reference evidence="1" key="1">
    <citation type="journal article" date="2014" name="Front. Microbiol.">
        <title>High frequency of phylogenetically diverse reductive dehalogenase-homologous genes in deep subseafloor sedimentary metagenomes.</title>
        <authorList>
            <person name="Kawai M."/>
            <person name="Futagami T."/>
            <person name="Toyoda A."/>
            <person name="Takaki Y."/>
            <person name="Nishi S."/>
            <person name="Hori S."/>
            <person name="Arai W."/>
            <person name="Tsubouchi T."/>
            <person name="Morono Y."/>
            <person name="Uchiyama I."/>
            <person name="Ito T."/>
            <person name="Fujiyama A."/>
            <person name="Inagaki F."/>
            <person name="Takami H."/>
        </authorList>
    </citation>
    <scope>NUCLEOTIDE SEQUENCE</scope>
    <source>
        <strain evidence="1">Expedition CK06-06</strain>
    </source>
</reference>
<sequence>MPDPDDFRFQVRTPKGPGVRVGEEFRLTLTPQSELQFRIQALERAILRVPILGQDYAHELQRVGLDKLNLELPEELGISI</sequence>
<dbReference type="AlphaFoldDB" id="X1ITV9"/>
<dbReference type="EMBL" id="BARU01025973">
    <property type="protein sequence ID" value="GAH72710.1"/>
    <property type="molecule type" value="Genomic_DNA"/>
</dbReference>
<organism evidence="1">
    <name type="scientific">marine sediment metagenome</name>
    <dbReference type="NCBI Taxonomy" id="412755"/>
    <lineage>
        <taxon>unclassified sequences</taxon>
        <taxon>metagenomes</taxon>
        <taxon>ecological metagenomes</taxon>
    </lineage>
</organism>
<name>X1ITV9_9ZZZZ</name>